<dbReference type="PRINTS" id="PR00723">
    <property type="entry name" value="SUBTILISIN"/>
</dbReference>
<evidence type="ECO:0000256" key="2">
    <source>
        <dbReference type="ARBA" id="ARBA00022670"/>
    </source>
</evidence>
<evidence type="ECO:0000259" key="9">
    <source>
        <dbReference type="Pfam" id="PF00082"/>
    </source>
</evidence>
<dbReference type="RefSeq" id="WP_169137121.1">
    <property type="nucleotide sequence ID" value="NZ_WTVS01000002.1"/>
</dbReference>
<evidence type="ECO:0000313" key="10">
    <source>
        <dbReference type="EMBL" id="NMF96086.1"/>
    </source>
</evidence>
<evidence type="ECO:0000256" key="1">
    <source>
        <dbReference type="ARBA" id="ARBA00011073"/>
    </source>
</evidence>
<dbReference type="Proteomes" id="UP000634522">
    <property type="component" value="Unassembled WGS sequence"/>
</dbReference>
<reference evidence="10 11" key="1">
    <citation type="submission" date="2019-12" db="EMBL/GenBank/DDBJ databases">
        <title>Comparative genomics gives insights into the taxonomy of the Azoarcus-Aromatoleum group and reveals separate origins of nif in the plant-associated Azoarcus and non-plant-associated Aromatoleum sub-groups.</title>
        <authorList>
            <person name="Lafos M."/>
            <person name="Maluk M."/>
            <person name="Batista M."/>
            <person name="Junghare M."/>
            <person name="Carmona M."/>
            <person name="Faoro H."/>
            <person name="Cruz L.M."/>
            <person name="Battistoni F."/>
            <person name="De Souza E."/>
            <person name="Pedrosa F."/>
            <person name="Chen W.-M."/>
            <person name="Poole P.S."/>
            <person name="Dixon R.A."/>
            <person name="James E.K."/>
        </authorList>
    </citation>
    <scope>NUCLEOTIDE SEQUENCE [LARGE SCALE GENOMIC DNA]</scope>
    <source>
        <strain evidence="10 11">T</strain>
    </source>
</reference>
<dbReference type="InterPro" id="IPR000209">
    <property type="entry name" value="Peptidase_S8/S53_dom"/>
</dbReference>
<feature type="active site" description="Charge relay system" evidence="6">
    <location>
        <position position="103"/>
    </location>
</feature>
<dbReference type="PROSITE" id="PS00137">
    <property type="entry name" value="SUBTILASE_HIS"/>
    <property type="match status" value="1"/>
</dbReference>
<name>A0ABX1N9X7_9RHOO</name>
<dbReference type="PROSITE" id="PS00136">
    <property type="entry name" value="SUBTILASE_ASP"/>
    <property type="match status" value="1"/>
</dbReference>
<evidence type="ECO:0000256" key="3">
    <source>
        <dbReference type="ARBA" id="ARBA00022729"/>
    </source>
</evidence>
<proteinExistence type="inferred from homology"/>
<feature type="domain" description="Peptidase S8/S53" evidence="9">
    <location>
        <begin position="58"/>
        <end position="317"/>
    </location>
</feature>
<dbReference type="PROSITE" id="PS00138">
    <property type="entry name" value="SUBTILASE_SER"/>
    <property type="match status" value="1"/>
</dbReference>
<feature type="active site" description="Charge relay system" evidence="6">
    <location>
        <position position="67"/>
    </location>
</feature>
<dbReference type="SUPFAM" id="SSF52743">
    <property type="entry name" value="Subtilisin-like"/>
    <property type="match status" value="1"/>
</dbReference>
<dbReference type="InterPro" id="IPR015500">
    <property type="entry name" value="Peptidase_S8_subtilisin-rel"/>
</dbReference>
<dbReference type="Pfam" id="PF00082">
    <property type="entry name" value="Peptidase_S8"/>
    <property type="match status" value="1"/>
</dbReference>
<organism evidence="10 11">
    <name type="scientific">Aromatoleum toluolicum</name>
    <dbReference type="NCBI Taxonomy" id="90060"/>
    <lineage>
        <taxon>Bacteria</taxon>
        <taxon>Pseudomonadati</taxon>
        <taxon>Pseudomonadota</taxon>
        <taxon>Betaproteobacteria</taxon>
        <taxon>Rhodocyclales</taxon>
        <taxon>Rhodocyclaceae</taxon>
        <taxon>Aromatoleum</taxon>
    </lineage>
</organism>
<dbReference type="InterPro" id="IPR036852">
    <property type="entry name" value="Peptidase_S8/S53_dom_sf"/>
</dbReference>
<feature type="chain" id="PRO_5045461089" evidence="8">
    <location>
        <begin position="23"/>
        <end position="726"/>
    </location>
</feature>
<dbReference type="InterPro" id="IPR034061">
    <property type="entry name" value="Peptidases_S8_Autotransporter"/>
</dbReference>
<comment type="caution">
    <text evidence="10">The sequence shown here is derived from an EMBL/GenBank/DDBJ whole genome shotgun (WGS) entry which is preliminary data.</text>
</comment>
<keyword evidence="5 6" id="KW-0720">Serine protease</keyword>
<gene>
    <name evidence="10" type="ORF">GPA27_01575</name>
</gene>
<dbReference type="InterPro" id="IPR023828">
    <property type="entry name" value="Peptidase_S8_Ser-AS"/>
</dbReference>
<evidence type="ECO:0000256" key="6">
    <source>
        <dbReference type="PROSITE-ProRule" id="PRU01240"/>
    </source>
</evidence>
<dbReference type="Gene3D" id="3.40.50.200">
    <property type="entry name" value="Peptidase S8/S53 domain"/>
    <property type="match status" value="1"/>
</dbReference>
<dbReference type="InterPro" id="IPR022398">
    <property type="entry name" value="Peptidase_S8_His-AS"/>
</dbReference>
<dbReference type="InterPro" id="IPR050131">
    <property type="entry name" value="Peptidase_S8_subtilisin-like"/>
</dbReference>
<accession>A0ABX1N9X7</accession>
<feature type="signal peptide" evidence="8">
    <location>
        <begin position="1"/>
        <end position="22"/>
    </location>
</feature>
<dbReference type="PROSITE" id="PS51892">
    <property type="entry name" value="SUBTILASE"/>
    <property type="match status" value="1"/>
</dbReference>
<keyword evidence="4 6" id="KW-0378">Hydrolase</keyword>
<sequence>MRHYPTLLAIALATAFPLSALAEDAVRQGAPLTSGEIAWNRVHVQVKSDLAHAAGYTGRGATVAVLDTGVQGNHIELDTQLSGTRMYDATIRKWIAPTDGGGHGTHVAGIIAGSTGTGYSYGIAPDAKILPIKVFASDTGTASSTSLAAGLKTAAGTRAVAVINLSLGAGGPLGGSVENALRSAITADKLIVAAAGNEGGDAPIWPARYAKESWAKGQIIAVGAVDANNQLASFSNRAGDTANWYLVAPGVSVLSSYNNGGYAFMSGTSMATPVVAGAAALLEGSWPQLKAGQVASILFQTATDLGDPGVDATYGRGLLNVERAMQPVGTLAVPLGTSPKKVRRSSAALRSSVASWSGLRAAVVDGRFRGIAVDDFNRDFATDFGTGIRAPAVERISDALDMAGRSLQFTEQVHADGSRFVAAVEERRPQGLRAAHDAHRSLIASSAVFSLAGGQELAFATGSLAGSYFGLAGTDHNLANPYLGLARTSAQLAFGLTRDALSFKAGVLDAGLNAAMVRQHEWSEVGGGRAAITELNYALGRDSLIGLQYADVAERESWLGSVAGDALALERAGTRTITAHARYHVGRDTLLAARYSAGRTADTHGKALLGSAEGVRSESFALGLIGHHGLTRGDRFALTLSSPLRLTAGTARISMPVAITAAGDTVFESRRIALAATSRELKLGLDYARPLSAASSLSVLLATRHNANHVAGERDMQSGVVYRTAF</sequence>
<evidence type="ECO:0000256" key="4">
    <source>
        <dbReference type="ARBA" id="ARBA00022801"/>
    </source>
</evidence>
<keyword evidence="2 6" id="KW-0645">Protease</keyword>
<keyword evidence="11" id="KW-1185">Reference proteome</keyword>
<comment type="similarity">
    <text evidence="1 6 7">Belongs to the peptidase S8 family.</text>
</comment>
<feature type="active site" description="Charge relay system" evidence="6">
    <location>
        <position position="269"/>
    </location>
</feature>
<evidence type="ECO:0000256" key="8">
    <source>
        <dbReference type="SAM" id="SignalP"/>
    </source>
</evidence>
<evidence type="ECO:0000256" key="5">
    <source>
        <dbReference type="ARBA" id="ARBA00022825"/>
    </source>
</evidence>
<dbReference type="CDD" id="cd04848">
    <property type="entry name" value="Peptidases_S8_Autotransporter_serine_protease_like"/>
    <property type="match status" value="1"/>
</dbReference>
<evidence type="ECO:0000313" key="11">
    <source>
        <dbReference type="Proteomes" id="UP000634522"/>
    </source>
</evidence>
<dbReference type="PANTHER" id="PTHR43806">
    <property type="entry name" value="PEPTIDASE S8"/>
    <property type="match status" value="1"/>
</dbReference>
<keyword evidence="3 8" id="KW-0732">Signal</keyword>
<dbReference type="InterPro" id="IPR023827">
    <property type="entry name" value="Peptidase_S8_Asp-AS"/>
</dbReference>
<dbReference type="EMBL" id="WTVS01000002">
    <property type="protein sequence ID" value="NMF96086.1"/>
    <property type="molecule type" value="Genomic_DNA"/>
</dbReference>
<protein>
    <submittedName>
        <fullName evidence="10">S8 family serine peptidase</fullName>
    </submittedName>
</protein>
<dbReference type="PANTHER" id="PTHR43806:SF11">
    <property type="entry name" value="CEREVISIN-RELATED"/>
    <property type="match status" value="1"/>
</dbReference>
<evidence type="ECO:0000256" key="7">
    <source>
        <dbReference type="RuleBase" id="RU003355"/>
    </source>
</evidence>